<dbReference type="InterPro" id="IPR052016">
    <property type="entry name" value="Bact_Sigma-Reg"/>
</dbReference>
<accession>A0A9D1WV54</accession>
<evidence type="ECO:0000259" key="2">
    <source>
        <dbReference type="SMART" id="SM00331"/>
    </source>
</evidence>
<dbReference type="PANTHER" id="PTHR43156:SF2">
    <property type="entry name" value="STAGE II SPORULATION PROTEIN E"/>
    <property type="match status" value="1"/>
</dbReference>
<reference evidence="3" key="1">
    <citation type="journal article" date="2021" name="PeerJ">
        <title>Extensive microbial diversity within the chicken gut microbiome revealed by metagenomics and culture.</title>
        <authorList>
            <person name="Gilroy R."/>
            <person name="Ravi A."/>
            <person name="Getino M."/>
            <person name="Pursley I."/>
            <person name="Horton D.L."/>
            <person name="Alikhan N.F."/>
            <person name="Baker D."/>
            <person name="Gharbi K."/>
            <person name="Hall N."/>
            <person name="Watson M."/>
            <person name="Adriaenssens E.M."/>
            <person name="Foster-Nyarko E."/>
            <person name="Jarju S."/>
            <person name="Secka A."/>
            <person name="Antonio M."/>
            <person name="Oren A."/>
            <person name="Chaudhuri R.R."/>
            <person name="La Ragione R."/>
            <person name="Hildebrand F."/>
            <person name="Pallen M.J."/>
        </authorList>
    </citation>
    <scope>NUCLEOTIDE SEQUENCE</scope>
    <source>
        <strain evidence="3">CHK191-13928</strain>
    </source>
</reference>
<dbReference type="Pfam" id="PF07228">
    <property type="entry name" value="SpoIIE"/>
    <property type="match status" value="1"/>
</dbReference>
<proteinExistence type="predicted"/>
<dbReference type="SUPFAM" id="SSF81606">
    <property type="entry name" value="PP2C-like"/>
    <property type="match status" value="1"/>
</dbReference>
<dbReference type="Gene3D" id="3.60.40.10">
    <property type="entry name" value="PPM-type phosphatase domain"/>
    <property type="match status" value="1"/>
</dbReference>
<evidence type="ECO:0000313" key="3">
    <source>
        <dbReference type="EMBL" id="HIX66635.1"/>
    </source>
</evidence>
<dbReference type="AlphaFoldDB" id="A0A9D1WV54"/>
<dbReference type="EMBL" id="DXEM01000003">
    <property type="protein sequence ID" value="HIX66635.1"/>
    <property type="molecule type" value="Genomic_DNA"/>
</dbReference>
<protein>
    <submittedName>
        <fullName evidence="3">SpoIIE family protein phosphatase</fullName>
    </submittedName>
</protein>
<dbReference type="PANTHER" id="PTHR43156">
    <property type="entry name" value="STAGE II SPORULATION PROTEIN E-RELATED"/>
    <property type="match status" value="1"/>
</dbReference>
<name>A0A9D1WV54_9FIRM</name>
<keyword evidence="1" id="KW-0378">Hydrolase</keyword>
<comment type="caution">
    <text evidence="3">The sequence shown here is derived from an EMBL/GenBank/DDBJ whole genome shotgun (WGS) entry which is preliminary data.</text>
</comment>
<feature type="domain" description="PPM-type phosphatase" evidence="2">
    <location>
        <begin position="253"/>
        <end position="462"/>
    </location>
</feature>
<organism evidence="3 4">
    <name type="scientific">Candidatus Anaerostipes excrementavium</name>
    <dbReference type="NCBI Taxonomy" id="2838463"/>
    <lineage>
        <taxon>Bacteria</taxon>
        <taxon>Bacillati</taxon>
        <taxon>Bacillota</taxon>
        <taxon>Clostridia</taxon>
        <taxon>Lachnospirales</taxon>
        <taxon>Lachnospiraceae</taxon>
        <taxon>Anaerostipes</taxon>
    </lineage>
</organism>
<gene>
    <name evidence="3" type="ORF">H9735_00760</name>
</gene>
<reference evidence="3" key="2">
    <citation type="submission" date="2021-04" db="EMBL/GenBank/DDBJ databases">
        <authorList>
            <person name="Gilroy R."/>
        </authorList>
    </citation>
    <scope>NUCLEOTIDE SEQUENCE</scope>
    <source>
        <strain evidence="3">CHK191-13928</strain>
    </source>
</reference>
<sequence length="466" mass="53396">MEIVKKKEAEESRLFHEFHEMIDYNMKEMQQCLITTGKLFCSYEKEGEEGQQGREVVESVILKECVGCREKETCRFTMADKDKLGRLLETQGGLSISNFQSCHSCRKAQDFVEEANRIYERELFLRSMKQGFHQMRRMVGQQYIEAGQMLGEFSGGQFHLSEENVGLYRRILKGFAQGNLKVKEIYFYESQERGKQIYLYLKKKKGKEITARQAAALLSEVIQRKMQLLPEQKKIVGRRYEMLGFAPAAKFHVLGGVVSSAYQEGRPNGDSFSMDNKGEKRFVSMISDGMGTGETASKESKKAIEVMEELLSAGIQEDQAIRMWQSMFPFFAGKERYATLDYFQLDLFAGVGTFLKIGACPCFLKRKGEIEIIRPDSLPVGFAGTGKLPFYRKKLESEDLILQISDGVLDALGKGAEEQIKKYMKEIKAIRPQAFAEQLFHKIRHTKGYEKKDDMTILALGIWDKY</sequence>
<dbReference type="GO" id="GO:0016791">
    <property type="term" value="F:phosphatase activity"/>
    <property type="evidence" value="ECO:0007669"/>
    <property type="project" value="TreeGrafter"/>
</dbReference>
<dbReference type="SMART" id="SM00331">
    <property type="entry name" value="PP2C_SIG"/>
    <property type="match status" value="1"/>
</dbReference>
<dbReference type="InterPro" id="IPR001932">
    <property type="entry name" value="PPM-type_phosphatase-like_dom"/>
</dbReference>
<dbReference type="Proteomes" id="UP000886721">
    <property type="component" value="Unassembled WGS sequence"/>
</dbReference>
<evidence type="ECO:0000256" key="1">
    <source>
        <dbReference type="ARBA" id="ARBA00022801"/>
    </source>
</evidence>
<evidence type="ECO:0000313" key="4">
    <source>
        <dbReference type="Proteomes" id="UP000886721"/>
    </source>
</evidence>
<dbReference type="InterPro" id="IPR036457">
    <property type="entry name" value="PPM-type-like_dom_sf"/>
</dbReference>